<feature type="compositionally biased region" description="Polar residues" evidence="2">
    <location>
        <begin position="692"/>
        <end position="721"/>
    </location>
</feature>
<dbReference type="AlphaFoldDB" id="A0A193GSD6"/>
<feature type="compositionally biased region" description="Basic and acidic residues" evidence="2">
    <location>
        <begin position="993"/>
        <end position="1007"/>
    </location>
</feature>
<feature type="region of interest" description="Disordered" evidence="2">
    <location>
        <begin position="473"/>
        <end position="526"/>
    </location>
</feature>
<feature type="region of interest" description="Disordered" evidence="2">
    <location>
        <begin position="96"/>
        <end position="139"/>
    </location>
</feature>
<accession>A0A193GSD6</accession>
<sequence>MMEEILANIEQRLYSFHILELDEHSRQDGNSGDNTPAFESLIKMNGKPIPPPVMTRQKRLEMRELRHEAVQIEQKLANQRRLKLLEKVQGIVNGIEERRSSSQASQVDDQPTSPEPEETASPNLADCPPTPDESTNTDTETVDHTIYQDQGASLSGLGTKAPQLVANPAGGISSAQGSTSSSSDASLLNQTVVAASDFSPKDREDTSHTPVDMTQDRTLTLEEKLCNHSFTEDAAVSSISNLSVPGRNIHQSDSSSLNPAGRITGTTPPETDKDETNFQHPKNVTVGSSTSLGSTAGVKLACSWNQESREIPASEERFEDENLPLSRFHLMPSLTGSNQDDDDDLDPFGERETYLSLLGEYSSLPMPAGSSHFFSDVSAAPSSTPLDNPSPIMIEKPSELIGNNLSVKNPCKVASPKDDESSMFISTSSTLLTNTAGLSCTLPSSLRTVSAASTLQDVDDPWNTLIETPLPTYEDFQVHPEAPRGTPVGQEDSHGSNPTSATKTTKASPDSAGENEFISPEKRVRRNSYTLDHPSPALLNAQARNEAPHVNVGSEDGGPSARRSLELTKDSEIEINGKSKQAEVDRVTGSGGQKIDLTEELSEENVLQQQLQYFEEMRLHLEQQQREQLQQLLMEQQRAQMTLQQEMAQLERRFQQKQQQQQQDQATSREEDRAASREGEAGRTEVLVESQGKVSITSTSSPASFGSKESTPTSAKSSQHVSPDVPSKHTSPSSLTMVSPEVKSTSKVGSGGQAEPFYLGGDTSKLARSPGVGENVATPVRINLHNKINSPTMKKKFDKISAVAKGYLTRRIFKTHRVQSIIKTIKDTVAFADKFISETPIKKGGMSMQDMMLAERVLAQVRAAQYDLYDIFFTLPIDERMSLLERNKRLSTEGGQTTKVTSEPDRVPAKPLSAATVKALERKKKAKEAEARIFGDFKSASKGRGLSSRGRPASAAEGRILKPLVSQRSPARPASTNTYRPSKYGIVIGQDPPKSKDSKKLTHDLSRAKVTAQRAPGNATQGVKSTKTRSPVTVKTKGVRRSLYPIANPAKKAPRRTTDVRK</sequence>
<dbReference type="PANTHER" id="PTHR13594">
    <property type="entry name" value="CENTRIOLAR COILED-COIL PROTEIN OF 110 KDA"/>
    <property type="match status" value="1"/>
</dbReference>
<reference evidence="3" key="1">
    <citation type="journal article" date="2016" name="J. Cell Biol.">
        <title>Distinct mechanisms eliminate mother and daughter centrioles in meiosis of starfish oocytes.</title>
        <authorList>
            <person name="Borrego-Pinto J."/>
            <person name="Somogyi K."/>
            <person name="Karreman M.A."/>
            <person name="Konig J."/>
            <person name="Muller-Reichert T."/>
            <person name="Bettencourt-Dias M."/>
            <person name="Gonczy P."/>
            <person name="Schwab Y."/>
            <person name="Lenart P."/>
        </authorList>
    </citation>
    <scope>NUCLEOTIDE SEQUENCE</scope>
    <source>
        <strain evidence="3">C34959_g8_i1</strain>
    </source>
</reference>
<dbReference type="PROSITE" id="PS50096">
    <property type="entry name" value="IQ"/>
    <property type="match status" value="1"/>
</dbReference>
<feature type="region of interest" description="Disordered" evidence="2">
    <location>
        <begin position="244"/>
        <end position="291"/>
    </location>
</feature>
<dbReference type="PANTHER" id="PTHR13594:SF1">
    <property type="entry name" value="CENTRIOLAR COILED-COIL PROTEIN OF 110 KDA"/>
    <property type="match status" value="1"/>
</dbReference>
<dbReference type="InterPro" id="IPR033207">
    <property type="entry name" value="CCP110"/>
</dbReference>
<evidence type="ECO:0000256" key="1">
    <source>
        <dbReference type="SAM" id="Coils"/>
    </source>
</evidence>
<feature type="region of interest" description="Disordered" evidence="2">
    <location>
        <begin position="890"/>
        <end position="909"/>
    </location>
</feature>
<proteinExistence type="evidence at transcript level"/>
<feature type="compositionally biased region" description="Polar residues" evidence="2">
    <location>
        <begin position="728"/>
        <end position="748"/>
    </location>
</feature>
<feature type="compositionally biased region" description="Low complexity" evidence="2">
    <location>
        <begin position="656"/>
        <end position="665"/>
    </location>
</feature>
<dbReference type="GO" id="GO:0007099">
    <property type="term" value="P:centriole replication"/>
    <property type="evidence" value="ECO:0007669"/>
    <property type="project" value="InterPro"/>
</dbReference>
<name>A0A193GSD6_PATMI</name>
<feature type="compositionally biased region" description="Polar residues" evidence="2">
    <location>
        <begin position="244"/>
        <end position="269"/>
    </location>
</feature>
<feature type="region of interest" description="Disordered" evidence="2">
    <location>
        <begin position="967"/>
        <end position="1062"/>
    </location>
</feature>
<dbReference type="GO" id="GO:0005814">
    <property type="term" value="C:centriole"/>
    <property type="evidence" value="ECO:0007669"/>
    <property type="project" value="InterPro"/>
</dbReference>
<dbReference type="GO" id="GO:1903723">
    <property type="term" value="P:negative regulation of centriole elongation"/>
    <property type="evidence" value="ECO:0007669"/>
    <property type="project" value="TreeGrafter"/>
</dbReference>
<dbReference type="EMBL" id="KU512196">
    <property type="protein sequence ID" value="ANN83883.1"/>
    <property type="molecule type" value="mRNA"/>
</dbReference>
<dbReference type="GO" id="GO:0032465">
    <property type="term" value="P:regulation of cytokinesis"/>
    <property type="evidence" value="ECO:0007669"/>
    <property type="project" value="InterPro"/>
</dbReference>
<organism evidence="3">
    <name type="scientific">Patiria miniata</name>
    <name type="common">Bat star</name>
    <name type="synonym">Asterina miniata</name>
    <dbReference type="NCBI Taxonomy" id="46514"/>
    <lineage>
        <taxon>Eukaryota</taxon>
        <taxon>Metazoa</taxon>
        <taxon>Echinodermata</taxon>
        <taxon>Eleutherozoa</taxon>
        <taxon>Asterozoa</taxon>
        <taxon>Asteroidea</taxon>
        <taxon>Valvatacea</taxon>
        <taxon>Valvatida</taxon>
        <taxon>Asterinidae</taxon>
        <taxon>Patiria</taxon>
    </lineage>
</organism>
<feature type="coiled-coil region" evidence="1">
    <location>
        <begin position="55"/>
        <end position="82"/>
    </location>
</feature>
<feature type="compositionally biased region" description="Polar residues" evidence="2">
    <location>
        <begin position="101"/>
        <end position="110"/>
    </location>
</feature>
<feature type="region of interest" description="Disordered" evidence="2">
    <location>
        <begin position="651"/>
        <end position="762"/>
    </location>
</feature>
<feature type="compositionally biased region" description="Basic and acidic residues" evidence="2">
    <location>
        <begin position="667"/>
        <end position="683"/>
    </location>
</feature>
<feature type="compositionally biased region" description="Polar residues" evidence="2">
    <location>
        <begin position="1018"/>
        <end position="1033"/>
    </location>
</feature>
<protein>
    <submittedName>
        <fullName evidence="3">CP110</fullName>
    </submittedName>
</protein>
<dbReference type="Pfam" id="PF16025">
    <property type="entry name" value="CaM_bind"/>
    <property type="match status" value="1"/>
</dbReference>
<dbReference type="OrthoDB" id="10028852at2759"/>
<evidence type="ECO:0000313" key="3">
    <source>
        <dbReference type="EMBL" id="ANN83883.1"/>
    </source>
</evidence>
<keyword evidence="1" id="KW-0175">Coiled coil</keyword>
<feature type="compositionally biased region" description="Polar residues" evidence="2">
    <location>
        <begin position="967"/>
        <end position="980"/>
    </location>
</feature>
<evidence type="ECO:0000256" key="2">
    <source>
        <dbReference type="SAM" id="MobiDB-lite"/>
    </source>
</evidence>
<feature type="compositionally biased region" description="Polar residues" evidence="2">
    <location>
        <begin position="495"/>
        <end position="508"/>
    </location>
</feature>
<dbReference type="GO" id="GO:0032053">
    <property type="term" value="P:ciliary basal body organization"/>
    <property type="evidence" value="ECO:0007669"/>
    <property type="project" value="TreeGrafter"/>
</dbReference>